<feature type="domain" description="Protein kinase" evidence="4">
    <location>
        <begin position="21"/>
        <end position="268"/>
    </location>
</feature>
<dbReference type="EMBL" id="VEPZ02001442">
    <property type="protein sequence ID" value="KAE8672683.1"/>
    <property type="molecule type" value="Genomic_DNA"/>
</dbReference>
<evidence type="ECO:0000256" key="2">
    <source>
        <dbReference type="ARBA" id="ARBA00022840"/>
    </source>
</evidence>
<keyword evidence="6" id="KW-1185">Reference proteome</keyword>
<evidence type="ECO:0000313" key="5">
    <source>
        <dbReference type="EMBL" id="KAE8672683.1"/>
    </source>
</evidence>
<keyword evidence="2" id="KW-0067">ATP-binding</keyword>
<dbReference type="Pfam" id="PF00069">
    <property type="entry name" value="Pkinase"/>
    <property type="match status" value="1"/>
</dbReference>
<dbReference type="InterPro" id="IPR050528">
    <property type="entry name" value="L-type_Lectin-RKs"/>
</dbReference>
<keyword evidence="1" id="KW-0547">Nucleotide-binding</keyword>
<dbReference type="SUPFAM" id="SSF56112">
    <property type="entry name" value="Protein kinase-like (PK-like)"/>
    <property type="match status" value="1"/>
</dbReference>
<evidence type="ECO:0000313" key="6">
    <source>
        <dbReference type="Proteomes" id="UP000436088"/>
    </source>
</evidence>
<evidence type="ECO:0000256" key="3">
    <source>
        <dbReference type="SAM" id="Phobius"/>
    </source>
</evidence>
<dbReference type="PROSITE" id="PS50011">
    <property type="entry name" value="PROTEIN_KINASE_DOM"/>
    <property type="match status" value="1"/>
</dbReference>
<dbReference type="GO" id="GO:0005524">
    <property type="term" value="F:ATP binding"/>
    <property type="evidence" value="ECO:0007669"/>
    <property type="project" value="UniProtKB-KW"/>
</dbReference>
<keyword evidence="3" id="KW-1133">Transmembrane helix</keyword>
<comment type="caution">
    <text evidence="5">The sequence shown here is derived from an EMBL/GenBank/DDBJ whole genome shotgun (WGS) entry which is preliminary data.</text>
</comment>
<proteinExistence type="predicted"/>
<dbReference type="SUPFAM" id="SSF49899">
    <property type="entry name" value="Concanavalin A-like lectins/glucanases"/>
    <property type="match status" value="1"/>
</dbReference>
<protein>
    <submittedName>
        <fullName evidence="5">Peroxidase 43-like</fullName>
    </submittedName>
</protein>
<sequence length="268" mass="30170">MSLQTLMAWESVRGVPCMEPRTRTSVANRGVGSVVDECMYVGFSASTGLYCWSLRIEGRTQDLDPRKLPFRMTMYNKVVLSKGFALGTTLVSVALVFLMIIAAFCIIFRIRDGDEILEDWEIEYGACRFKYSELFAAAGGFGEKSLAGVVHRDVKPSNVQIDEGLNEKLRDFGLARTYEHNNNPRTINIAGMLGYLAHELTKTGKAATRSDVYGYDTLMLEVASRRMPIEPQNRANELVVVIWVRELHCILKEISPEPLIRSSQLSFR</sequence>
<evidence type="ECO:0000259" key="4">
    <source>
        <dbReference type="PROSITE" id="PS50011"/>
    </source>
</evidence>
<dbReference type="AlphaFoldDB" id="A0A6A2XAX4"/>
<organism evidence="5 6">
    <name type="scientific">Hibiscus syriacus</name>
    <name type="common">Rose of Sharon</name>
    <dbReference type="NCBI Taxonomy" id="106335"/>
    <lineage>
        <taxon>Eukaryota</taxon>
        <taxon>Viridiplantae</taxon>
        <taxon>Streptophyta</taxon>
        <taxon>Embryophyta</taxon>
        <taxon>Tracheophyta</taxon>
        <taxon>Spermatophyta</taxon>
        <taxon>Magnoliopsida</taxon>
        <taxon>eudicotyledons</taxon>
        <taxon>Gunneridae</taxon>
        <taxon>Pentapetalae</taxon>
        <taxon>rosids</taxon>
        <taxon>malvids</taxon>
        <taxon>Malvales</taxon>
        <taxon>Malvaceae</taxon>
        <taxon>Malvoideae</taxon>
        <taxon>Hibiscus</taxon>
    </lineage>
</organism>
<dbReference type="Gene3D" id="1.10.510.10">
    <property type="entry name" value="Transferase(Phosphotransferase) domain 1"/>
    <property type="match status" value="1"/>
</dbReference>
<accession>A0A6A2XAX4</accession>
<dbReference type="InterPro" id="IPR011009">
    <property type="entry name" value="Kinase-like_dom_sf"/>
</dbReference>
<gene>
    <name evidence="5" type="ORF">F3Y22_tig00111835pilonHSYRG00167</name>
</gene>
<feature type="transmembrane region" description="Helical" evidence="3">
    <location>
        <begin position="84"/>
        <end position="108"/>
    </location>
</feature>
<dbReference type="InterPro" id="IPR013320">
    <property type="entry name" value="ConA-like_dom_sf"/>
</dbReference>
<keyword evidence="3" id="KW-0812">Transmembrane</keyword>
<name>A0A6A2XAX4_HIBSY</name>
<dbReference type="PANTHER" id="PTHR27007">
    <property type="match status" value="1"/>
</dbReference>
<dbReference type="GO" id="GO:0004672">
    <property type="term" value="F:protein kinase activity"/>
    <property type="evidence" value="ECO:0007669"/>
    <property type="project" value="InterPro"/>
</dbReference>
<dbReference type="Proteomes" id="UP000436088">
    <property type="component" value="Unassembled WGS sequence"/>
</dbReference>
<keyword evidence="3" id="KW-0472">Membrane</keyword>
<dbReference type="InterPro" id="IPR000719">
    <property type="entry name" value="Prot_kinase_dom"/>
</dbReference>
<reference evidence="5" key="1">
    <citation type="submission" date="2019-09" db="EMBL/GenBank/DDBJ databases">
        <title>Draft genome information of white flower Hibiscus syriacus.</title>
        <authorList>
            <person name="Kim Y.-M."/>
        </authorList>
    </citation>
    <scope>NUCLEOTIDE SEQUENCE [LARGE SCALE GENOMIC DNA]</scope>
    <source>
        <strain evidence="5">YM2019G1</strain>
    </source>
</reference>
<dbReference type="GO" id="GO:0004601">
    <property type="term" value="F:peroxidase activity"/>
    <property type="evidence" value="ECO:0007669"/>
    <property type="project" value="UniProtKB-KW"/>
</dbReference>
<evidence type="ECO:0000256" key="1">
    <source>
        <dbReference type="ARBA" id="ARBA00022741"/>
    </source>
</evidence>